<dbReference type="InterPro" id="IPR000843">
    <property type="entry name" value="HTH_LacI"/>
</dbReference>
<dbReference type="SMART" id="SM00354">
    <property type="entry name" value="HTH_LACI"/>
    <property type="match status" value="1"/>
</dbReference>
<keyword evidence="3" id="KW-0804">Transcription</keyword>
<comment type="caution">
    <text evidence="5">The sequence shown here is derived from an EMBL/GenBank/DDBJ whole genome shotgun (WGS) entry which is preliminary data.</text>
</comment>
<dbReference type="Gene3D" id="1.10.260.40">
    <property type="entry name" value="lambda repressor-like DNA-binding domains"/>
    <property type="match status" value="1"/>
</dbReference>
<name>A0ABV6KCB3_9BACI</name>
<evidence type="ECO:0000313" key="6">
    <source>
        <dbReference type="Proteomes" id="UP001589838"/>
    </source>
</evidence>
<evidence type="ECO:0000256" key="1">
    <source>
        <dbReference type="ARBA" id="ARBA00023015"/>
    </source>
</evidence>
<dbReference type="PANTHER" id="PTHR30146">
    <property type="entry name" value="LACI-RELATED TRANSCRIPTIONAL REPRESSOR"/>
    <property type="match status" value="1"/>
</dbReference>
<keyword evidence="1" id="KW-0805">Transcription regulation</keyword>
<evidence type="ECO:0000256" key="3">
    <source>
        <dbReference type="ARBA" id="ARBA00023163"/>
    </source>
</evidence>
<gene>
    <name evidence="5" type="ORF">ACFFHM_09330</name>
</gene>
<reference evidence="5 6" key="1">
    <citation type="submission" date="2024-09" db="EMBL/GenBank/DDBJ databases">
        <authorList>
            <person name="Sun Q."/>
            <person name="Mori K."/>
        </authorList>
    </citation>
    <scope>NUCLEOTIDE SEQUENCE [LARGE SCALE GENOMIC DNA]</scope>
    <source>
        <strain evidence="5 6">NCAIM B.02610</strain>
    </source>
</reference>
<dbReference type="GO" id="GO:0003677">
    <property type="term" value="F:DNA binding"/>
    <property type="evidence" value="ECO:0007669"/>
    <property type="project" value="UniProtKB-KW"/>
</dbReference>
<proteinExistence type="predicted"/>
<evidence type="ECO:0000259" key="4">
    <source>
        <dbReference type="PROSITE" id="PS50932"/>
    </source>
</evidence>
<keyword evidence="2 5" id="KW-0238">DNA-binding</keyword>
<dbReference type="InterPro" id="IPR010982">
    <property type="entry name" value="Lambda_DNA-bd_dom_sf"/>
</dbReference>
<dbReference type="Pfam" id="PF13377">
    <property type="entry name" value="Peripla_BP_3"/>
    <property type="match status" value="1"/>
</dbReference>
<dbReference type="SUPFAM" id="SSF47413">
    <property type="entry name" value="lambda repressor-like DNA-binding domains"/>
    <property type="match status" value="1"/>
</dbReference>
<dbReference type="CDD" id="cd01392">
    <property type="entry name" value="HTH_LacI"/>
    <property type="match status" value="1"/>
</dbReference>
<evidence type="ECO:0000256" key="2">
    <source>
        <dbReference type="ARBA" id="ARBA00023125"/>
    </source>
</evidence>
<dbReference type="CDD" id="cd06267">
    <property type="entry name" value="PBP1_LacI_sugar_binding-like"/>
    <property type="match status" value="1"/>
</dbReference>
<dbReference type="InterPro" id="IPR046335">
    <property type="entry name" value="LacI/GalR-like_sensor"/>
</dbReference>
<dbReference type="Proteomes" id="UP001589838">
    <property type="component" value="Unassembled WGS sequence"/>
</dbReference>
<evidence type="ECO:0000313" key="5">
    <source>
        <dbReference type="EMBL" id="MFC0470690.1"/>
    </source>
</evidence>
<keyword evidence="6" id="KW-1185">Reference proteome</keyword>
<sequence length="339" mass="38161">MATSKDVAKLANVSVSTVSRAFRNDCYISEEMKNKVLAAAKELGYTPNLVARSLKNSKSKIIGLITSDIDNDFYSVVTRVIESELKRLGYRLLISTTNESSEEELENLNLLSSSRADGIIFTPNSARHHLTIDKIKKQNIALVQMYRRAYKDIDTVLVDDKKGTYIATNYLIQNGHTNILLLTTVGSEIEDAKNYKPSGYKQAFKEKNLSLDENKNILYFPYQTDLRMMITQQIEKIKPTAIIAGTNTIGRDVIKVCKEMKLSIPEDISVIMFDDVEWASLLDITTISQPIKDIGLIASRTLINRIEDQNVSNTPILSTLEPDLILRNSVKNLFTSKKN</sequence>
<protein>
    <submittedName>
        <fullName evidence="5">LacI family DNA-binding transcriptional regulator</fullName>
    </submittedName>
</protein>
<dbReference type="InterPro" id="IPR028082">
    <property type="entry name" value="Peripla_BP_I"/>
</dbReference>
<feature type="domain" description="HTH lacI-type" evidence="4">
    <location>
        <begin position="2"/>
        <end position="56"/>
    </location>
</feature>
<dbReference type="Gene3D" id="3.40.50.2300">
    <property type="match status" value="2"/>
</dbReference>
<organism evidence="5 6">
    <name type="scientific">Halalkalibacter kiskunsagensis</name>
    <dbReference type="NCBI Taxonomy" id="1548599"/>
    <lineage>
        <taxon>Bacteria</taxon>
        <taxon>Bacillati</taxon>
        <taxon>Bacillota</taxon>
        <taxon>Bacilli</taxon>
        <taxon>Bacillales</taxon>
        <taxon>Bacillaceae</taxon>
        <taxon>Halalkalibacter</taxon>
    </lineage>
</organism>
<dbReference type="SUPFAM" id="SSF53822">
    <property type="entry name" value="Periplasmic binding protein-like I"/>
    <property type="match status" value="1"/>
</dbReference>
<dbReference type="Pfam" id="PF00356">
    <property type="entry name" value="LacI"/>
    <property type="match status" value="1"/>
</dbReference>
<dbReference type="EMBL" id="JBHLUX010000024">
    <property type="protein sequence ID" value="MFC0470690.1"/>
    <property type="molecule type" value="Genomic_DNA"/>
</dbReference>
<dbReference type="RefSeq" id="WP_335959251.1">
    <property type="nucleotide sequence ID" value="NZ_JAXBLX010000004.1"/>
</dbReference>
<dbReference type="PANTHER" id="PTHR30146:SF154">
    <property type="entry name" value="TRANSCRIPTION REGULATOR, MEMBER OF GALR FAMILY"/>
    <property type="match status" value="1"/>
</dbReference>
<accession>A0ABV6KCB3</accession>
<dbReference type="PROSITE" id="PS50932">
    <property type="entry name" value="HTH_LACI_2"/>
    <property type="match status" value="1"/>
</dbReference>